<accession>A0ABV6W4G5</accession>
<keyword evidence="4" id="KW-0659">Purine metabolism</keyword>
<dbReference type="InterPro" id="IPR017595">
    <property type="entry name" value="OHCU_decarboxylase-2"/>
</dbReference>
<dbReference type="Proteomes" id="UP001592531">
    <property type="component" value="Unassembled WGS sequence"/>
</dbReference>
<dbReference type="Pfam" id="PF09349">
    <property type="entry name" value="OHCU_decarbox"/>
    <property type="match status" value="1"/>
</dbReference>
<dbReference type="SUPFAM" id="SSF158694">
    <property type="entry name" value="UraD-Like"/>
    <property type="match status" value="1"/>
</dbReference>
<gene>
    <name evidence="8" type="primary">uraD</name>
    <name evidence="8" type="ORF">ACEZDE_29010</name>
</gene>
<dbReference type="InterPro" id="IPR036778">
    <property type="entry name" value="OHCU_decarboxylase_sf"/>
</dbReference>
<dbReference type="EMBL" id="JBHFAB010000028">
    <property type="protein sequence ID" value="MFC1420652.1"/>
    <property type="molecule type" value="Genomic_DNA"/>
</dbReference>
<proteinExistence type="predicted"/>
<protein>
    <recommendedName>
        <fullName evidence="3">2-oxo-4-hydroxy-4-carboxy-5-ureidoimidazoline decarboxylase</fullName>
        <ecNumber evidence="3">4.1.1.97</ecNumber>
    </recommendedName>
</protein>
<dbReference type="PANTHER" id="PTHR43466:SF1">
    <property type="entry name" value="2-OXO-4-HYDROXY-4-CARBOXY-5-UREIDOIMIDAZOLINE DECARBOXYLASE-RELATED"/>
    <property type="match status" value="1"/>
</dbReference>
<keyword evidence="5" id="KW-0210">Decarboxylase</keyword>
<sequence>MAQNRPPVTHRRPSGEALRATPTVLARLNALGDDDLDAQLVEICSSPTWAKLVRTARPWADDDAVHAANAAAMAQLGPADLDDAMAGHARIGEPKAGDATSQREQSGVHGAGDAVLDELQRANADYEARFGHVFLICATGRTADTMLDALRARIGNTADTERETVRGELRKINDIRIDRLLNEN</sequence>
<dbReference type="EC" id="4.1.1.97" evidence="3"/>
<evidence type="ECO:0000259" key="7">
    <source>
        <dbReference type="Pfam" id="PF09349"/>
    </source>
</evidence>
<evidence type="ECO:0000256" key="3">
    <source>
        <dbReference type="ARBA" id="ARBA00012257"/>
    </source>
</evidence>
<comment type="caution">
    <text evidence="8">The sequence shown here is derived from an EMBL/GenBank/DDBJ whole genome shotgun (WGS) entry which is preliminary data.</text>
</comment>
<dbReference type="RefSeq" id="WP_380542306.1">
    <property type="nucleotide sequence ID" value="NZ_JBHFAB010000028.1"/>
</dbReference>
<evidence type="ECO:0000256" key="4">
    <source>
        <dbReference type="ARBA" id="ARBA00022631"/>
    </source>
</evidence>
<evidence type="ECO:0000256" key="6">
    <source>
        <dbReference type="ARBA" id="ARBA00023239"/>
    </source>
</evidence>
<keyword evidence="9" id="KW-1185">Reference proteome</keyword>
<keyword evidence="6 8" id="KW-0456">Lyase</keyword>
<feature type="domain" description="Oxo-4-hydroxy-4-carboxy-5-ureidoimidazoline decarboxylase" evidence="7">
    <location>
        <begin position="29"/>
        <end position="177"/>
    </location>
</feature>
<dbReference type="GO" id="GO:0051997">
    <property type="term" value="F:2-oxo-4-hydroxy-4-carboxy-5-ureidoimidazoline decarboxylase activity"/>
    <property type="evidence" value="ECO:0007669"/>
    <property type="project" value="UniProtKB-EC"/>
</dbReference>
<reference evidence="8 9" key="1">
    <citation type="submission" date="2024-09" db="EMBL/GenBank/DDBJ databases">
        <authorList>
            <person name="Lee S.D."/>
        </authorList>
    </citation>
    <scope>NUCLEOTIDE SEQUENCE [LARGE SCALE GENOMIC DNA]</scope>
    <source>
        <strain evidence="8 9">N8-3</strain>
    </source>
</reference>
<comment type="pathway">
    <text evidence="2">Purine metabolism; urate degradation; (S)-allantoin from urate: step 3/3.</text>
</comment>
<evidence type="ECO:0000256" key="2">
    <source>
        <dbReference type="ARBA" id="ARBA00004754"/>
    </source>
</evidence>
<comment type="catalytic activity">
    <reaction evidence="1">
        <text>5-hydroxy-2-oxo-4-ureido-2,5-dihydro-1H-imidazole-5-carboxylate + H(+) = (S)-allantoin + CO2</text>
        <dbReference type="Rhea" id="RHEA:26301"/>
        <dbReference type="ChEBI" id="CHEBI:15378"/>
        <dbReference type="ChEBI" id="CHEBI:15678"/>
        <dbReference type="ChEBI" id="CHEBI:16526"/>
        <dbReference type="ChEBI" id="CHEBI:58639"/>
        <dbReference type="EC" id="4.1.1.97"/>
    </reaction>
</comment>
<dbReference type="InterPro" id="IPR018020">
    <property type="entry name" value="OHCU_decarboxylase"/>
</dbReference>
<evidence type="ECO:0000313" key="8">
    <source>
        <dbReference type="EMBL" id="MFC1420652.1"/>
    </source>
</evidence>
<evidence type="ECO:0000256" key="1">
    <source>
        <dbReference type="ARBA" id="ARBA00001163"/>
    </source>
</evidence>
<dbReference type="Gene3D" id="1.10.3330.10">
    <property type="entry name" value="Oxo-4-hydroxy-4-carboxy-5-ureidoimidazoline decarboxylase"/>
    <property type="match status" value="1"/>
</dbReference>
<organism evidence="8 9">
    <name type="scientific">Streptacidiphilus cavernicola</name>
    <dbReference type="NCBI Taxonomy" id="3342716"/>
    <lineage>
        <taxon>Bacteria</taxon>
        <taxon>Bacillati</taxon>
        <taxon>Actinomycetota</taxon>
        <taxon>Actinomycetes</taxon>
        <taxon>Kitasatosporales</taxon>
        <taxon>Streptomycetaceae</taxon>
        <taxon>Streptacidiphilus</taxon>
    </lineage>
</organism>
<evidence type="ECO:0000256" key="5">
    <source>
        <dbReference type="ARBA" id="ARBA00022793"/>
    </source>
</evidence>
<dbReference type="PANTHER" id="PTHR43466">
    <property type="entry name" value="2-OXO-4-HYDROXY-4-CARBOXY-5-UREIDOIMIDAZOLINE DECARBOXYLASE-RELATED"/>
    <property type="match status" value="1"/>
</dbReference>
<evidence type="ECO:0000313" key="9">
    <source>
        <dbReference type="Proteomes" id="UP001592531"/>
    </source>
</evidence>
<name>A0ABV6W4G5_9ACTN</name>
<dbReference type="NCBIfam" id="TIGR03180">
    <property type="entry name" value="UraD_2"/>
    <property type="match status" value="1"/>
</dbReference>
<dbReference type="NCBIfam" id="NF010372">
    <property type="entry name" value="PRK13798.1"/>
    <property type="match status" value="1"/>
</dbReference>